<keyword evidence="4 5" id="KW-0472">Membrane</keyword>
<protein>
    <submittedName>
        <fullName evidence="7">RDD family protein</fullName>
    </submittedName>
</protein>
<keyword evidence="2 5" id="KW-0812">Transmembrane</keyword>
<dbReference type="GO" id="GO:0016020">
    <property type="term" value="C:membrane"/>
    <property type="evidence" value="ECO:0007669"/>
    <property type="project" value="UniProtKB-SubCell"/>
</dbReference>
<evidence type="ECO:0000256" key="5">
    <source>
        <dbReference type="SAM" id="Phobius"/>
    </source>
</evidence>
<feature type="domain" description="RDD" evidence="6">
    <location>
        <begin position="23"/>
        <end position="162"/>
    </location>
</feature>
<accession>A0A7C3PCU5</accession>
<dbReference type="PANTHER" id="PTHR38480:SF1">
    <property type="entry name" value="SLR0254 PROTEIN"/>
    <property type="match status" value="1"/>
</dbReference>
<reference evidence="7" key="1">
    <citation type="journal article" date="2020" name="mSystems">
        <title>Genome- and Community-Level Interaction Insights into Carbon Utilization and Element Cycling Functions of Hydrothermarchaeota in Hydrothermal Sediment.</title>
        <authorList>
            <person name="Zhou Z."/>
            <person name="Liu Y."/>
            <person name="Xu W."/>
            <person name="Pan J."/>
            <person name="Luo Z.H."/>
            <person name="Li M."/>
        </authorList>
    </citation>
    <scope>NUCLEOTIDE SEQUENCE [LARGE SCALE GENOMIC DNA]</scope>
    <source>
        <strain evidence="7">SpSt-418</strain>
    </source>
</reference>
<feature type="transmembrane region" description="Helical" evidence="5">
    <location>
        <begin position="31"/>
        <end position="55"/>
    </location>
</feature>
<dbReference type="EMBL" id="DSRU01000028">
    <property type="protein sequence ID" value="HFM96535.1"/>
    <property type="molecule type" value="Genomic_DNA"/>
</dbReference>
<feature type="transmembrane region" description="Helical" evidence="5">
    <location>
        <begin position="75"/>
        <end position="99"/>
    </location>
</feature>
<dbReference type="PANTHER" id="PTHR38480">
    <property type="entry name" value="SLR0254 PROTEIN"/>
    <property type="match status" value="1"/>
</dbReference>
<organism evidence="7">
    <name type="scientific">Oscillatoriales cyanobacterium SpSt-418</name>
    <dbReference type="NCBI Taxonomy" id="2282169"/>
    <lineage>
        <taxon>Bacteria</taxon>
        <taxon>Bacillati</taxon>
        <taxon>Cyanobacteriota</taxon>
        <taxon>Cyanophyceae</taxon>
        <taxon>Oscillatoriophycideae</taxon>
        <taxon>Oscillatoriales</taxon>
    </lineage>
</organism>
<gene>
    <name evidence="7" type="ORF">ENR64_01975</name>
</gene>
<sequence length="271" mass="30063">MTRRIFRQVSLSTPESVELEFVLAGIGNRALALFVDYTLLWIGQGLFWVIIATFFSGLVSTLENAGLNFAGLETWLIAISLLLSFALFSGYFAIFETLWQGQTPGKRYAKIRVIRDDGRPIGVTQATLRALLRPIDDLFFIVGSLSILINSKEKRLGDMVAGTIVVQEEKGDRREKLIIAPASEELAAKLPEMTNIANLSPDDFAVISSYLKQRPQMEAKARTDLSLKLARQLRTIVGLETIPPGTTSDHFLEAVYLAYQQQVGDVSDSFS</sequence>
<evidence type="ECO:0000256" key="3">
    <source>
        <dbReference type="ARBA" id="ARBA00022989"/>
    </source>
</evidence>
<dbReference type="Pfam" id="PF06271">
    <property type="entry name" value="RDD"/>
    <property type="match status" value="1"/>
</dbReference>
<dbReference type="InterPro" id="IPR010432">
    <property type="entry name" value="RDD"/>
</dbReference>
<name>A0A7C3PCU5_9CYAN</name>
<evidence type="ECO:0000313" key="7">
    <source>
        <dbReference type="EMBL" id="HFM96535.1"/>
    </source>
</evidence>
<comment type="subcellular location">
    <subcellularLocation>
        <location evidence="1">Membrane</location>
        <topology evidence="1">Multi-pass membrane protein</topology>
    </subcellularLocation>
</comment>
<evidence type="ECO:0000259" key="6">
    <source>
        <dbReference type="Pfam" id="PF06271"/>
    </source>
</evidence>
<evidence type="ECO:0000256" key="4">
    <source>
        <dbReference type="ARBA" id="ARBA00023136"/>
    </source>
</evidence>
<evidence type="ECO:0000256" key="1">
    <source>
        <dbReference type="ARBA" id="ARBA00004141"/>
    </source>
</evidence>
<keyword evidence="3 5" id="KW-1133">Transmembrane helix</keyword>
<proteinExistence type="predicted"/>
<evidence type="ECO:0000256" key="2">
    <source>
        <dbReference type="ARBA" id="ARBA00022692"/>
    </source>
</evidence>
<dbReference type="AlphaFoldDB" id="A0A7C3PCU5"/>
<comment type="caution">
    <text evidence="7">The sequence shown here is derived from an EMBL/GenBank/DDBJ whole genome shotgun (WGS) entry which is preliminary data.</text>
</comment>